<keyword evidence="3" id="KW-1185">Reference proteome</keyword>
<proteinExistence type="predicted"/>
<dbReference type="Pfam" id="PF10135">
    <property type="entry name" value="Rod-binding"/>
    <property type="match status" value="1"/>
</dbReference>
<gene>
    <name evidence="2" type="ORF">SAMN05661003_10651</name>
</gene>
<keyword evidence="2" id="KW-0966">Cell projection</keyword>
<name>A0A1G7BJM2_9BACT</name>
<dbReference type="Proteomes" id="UP000243205">
    <property type="component" value="Unassembled WGS sequence"/>
</dbReference>
<accession>A0A1G7BJM2</accession>
<sequence length="105" mass="10982">MNLAIDPRLALPPGGKSLQAAATAAQTKDHTTAGLQHSCAEFEAVLVQQLFKTMRGANAIEGLIDTGTAGEIYQELLDGEVASQLAHHQSLGIGTNLYRQLAQGG</sequence>
<keyword evidence="2" id="KW-0969">Cilium</keyword>
<dbReference type="OrthoDB" id="9796740at2"/>
<dbReference type="InterPro" id="IPR019301">
    <property type="entry name" value="Flagellar_prot_FlgJ_N"/>
</dbReference>
<keyword evidence="2" id="KW-0282">Flagellum</keyword>
<protein>
    <submittedName>
        <fullName evidence="2">Flagellar protein FlgJ</fullName>
    </submittedName>
</protein>
<evidence type="ECO:0000313" key="2">
    <source>
        <dbReference type="EMBL" id="SDE26626.1"/>
    </source>
</evidence>
<dbReference type="STRING" id="57664.SAMN05661003_10651"/>
<dbReference type="RefSeq" id="WP_092077945.1">
    <property type="nucleotide sequence ID" value="NZ_CALFZY010000006.1"/>
</dbReference>
<feature type="domain" description="Flagellar protein FlgJ N-terminal" evidence="1">
    <location>
        <begin position="52"/>
        <end position="100"/>
    </location>
</feature>
<organism evidence="2 3">
    <name type="scientific">Desulfuromonas thiophila</name>
    <dbReference type="NCBI Taxonomy" id="57664"/>
    <lineage>
        <taxon>Bacteria</taxon>
        <taxon>Pseudomonadati</taxon>
        <taxon>Thermodesulfobacteriota</taxon>
        <taxon>Desulfuromonadia</taxon>
        <taxon>Desulfuromonadales</taxon>
        <taxon>Desulfuromonadaceae</taxon>
        <taxon>Desulfuromonas</taxon>
    </lineage>
</organism>
<dbReference type="AlphaFoldDB" id="A0A1G7BJM2"/>
<evidence type="ECO:0000259" key="1">
    <source>
        <dbReference type="Pfam" id="PF10135"/>
    </source>
</evidence>
<dbReference type="EMBL" id="FNAQ01000006">
    <property type="protein sequence ID" value="SDE26626.1"/>
    <property type="molecule type" value="Genomic_DNA"/>
</dbReference>
<reference evidence="3" key="1">
    <citation type="submission" date="2016-10" db="EMBL/GenBank/DDBJ databases">
        <authorList>
            <person name="Varghese N."/>
            <person name="Submissions S."/>
        </authorList>
    </citation>
    <scope>NUCLEOTIDE SEQUENCE [LARGE SCALE GENOMIC DNA]</scope>
    <source>
        <strain evidence="3">DSM 8987</strain>
    </source>
</reference>
<evidence type="ECO:0000313" key="3">
    <source>
        <dbReference type="Proteomes" id="UP000243205"/>
    </source>
</evidence>